<dbReference type="InterPro" id="IPR036259">
    <property type="entry name" value="MFS_trans_sf"/>
</dbReference>
<keyword evidence="1" id="KW-0472">Membrane</keyword>
<dbReference type="Gene3D" id="1.20.1250.20">
    <property type="entry name" value="MFS general substrate transporter like domains"/>
    <property type="match status" value="1"/>
</dbReference>
<keyword evidence="1" id="KW-1133">Transmembrane helix</keyword>
<dbReference type="InterPro" id="IPR051717">
    <property type="entry name" value="MFS_MFSD6"/>
</dbReference>
<feature type="transmembrane region" description="Helical" evidence="1">
    <location>
        <begin position="64"/>
        <end position="89"/>
    </location>
</feature>
<comment type="caution">
    <text evidence="2">The sequence shown here is derived from an EMBL/GenBank/DDBJ whole genome shotgun (WGS) entry which is preliminary data.</text>
</comment>
<evidence type="ECO:0000313" key="3">
    <source>
        <dbReference type="Proteomes" id="UP000887013"/>
    </source>
</evidence>
<name>A0A8X6Q4U8_NEPPI</name>
<organism evidence="2 3">
    <name type="scientific">Nephila pilipes</name>
    <name type="common">Giant wood spider</name>
    <name type="synonym">Nephila maculata</name>
    <dbReference type="NCBI Taxonomy" id="299642"/>
    <lineage>
        <taxon>Eukaryota</taxon>
        <taxon>Metazoa</taxon>
        <taxon>Ecdysozoa</taxon>
        <taxon>Arthropoda</taxon>
        <taxon>Chelicerata</taxon>
        <taxon>Arachnida</taxon>
        <taxon>Araneae</taxon>
        <taxon>Araneomorphae</taxon>
        <taxon>Entelegynae</taxon>
        <taxon>Araneoidea</taxon>
        <taxon>Nephilidae</taxon>
        <taxon>Nephila</taxon>
    </lineage>
</organism>
<dbReference type="GO" id="GO:0016020">
    <property type="term" value="C:membrane"/>
    <property type="evidence" value="ECO:0007669"/>
    <property type="project" value="TreeGrafter"/>
</dbReference>
<sequence length="137" mass="15193">MGFVCSYCRLSERLYQWLFSRMDNIYRVITCHVVEYFPNGSCQTSELQITFKDIRTILKSRKFLFYEVGVLATGIGIGFVYSFVGWFVISIASYAKKSSTPGAEATIQSVVASTYQGLGTGIGNILAGVGFDYIGTK</sequence>
<proteinExistence type="predicted"/>
<keyword evidence="3" id="KW-1185">Reference proteome</keyword>
<gene>
    <name evidence="2" type="ORF">NPIL_401871</name>
</gene>
<accession>A0A8X6Q4U8</accession>
<keyword evidence="1" id="KW-0812">Transmembrane</keyword>
<dbReference type="PANTHER" id="PTHR16172:SF41">
    <property type="entry name" value="MAJOR FACILITATOR SUPERFAMILY DOMAIN-CONTAINING PROTEIN 6-LIKE"/>
    <property type="match status" value="1"/>
</dbReference>
<dbReference type="Proteomes" id="UP000887013">
    <property type="component" value="Unassembled WGS sequence"/>
</dbReference>
<dbReference type="EMBL" id="BMAW01124175">
    <property type="protein sequence ID" value="GFU06649.1"/>
    <property type="molecule type" value="Genomic_DNA"/>
</dbReference>
<reference evidence="2" key="1">
    <citation type="submission" date="2020-08" db="EMBL/GenBank/DDBJ databases">
        <title>Multicomponent nature underlies the extraordinary mechanical properties of spider dragline silk.</title>
        <authorList>
            <person name="Kono N."/>
            <person name="Nakamura H."/>
            <person name="Mori M."/>
            <person name="Yoshida Y."/>
            <person name="Ohtoshi R."/>
            <person name="Malay A.D."/>
            <person name="Moran D.A.P."/>
            <person name="Tomita M."/>
            <person name="Numata K."/>
            <person name="Arakawa K."/>
        </authorList>
    </citation>
    <scope>NUCLEOTIDE SEQUENCE</scope>
</reference>
<dbReference type="AlphaFoldDB" id="A0A8X6Q4U8"/>
<dbReference type="OrthoDB" id="515887at2759"/>
<evidence type="ECO:0000313" key="2">
    <source>
        <dbReference type="EMBL" id="GFU06649.1"/>
    </source>
</evidence>
<dbReference type="PANTHER" id="PTHR16172">
    <property type="entry name" value="MAJOR FACILITATOR SUPERFAMILY DOMAIN-CONTAINING PROTEIN 6-LIKE"/>
    <property type="match status" value="1"/>
</dbReference>
<protein>
    <submittedName>
        <fullName evidence="2">Uncharacterized protein</fullName>
    </submittedName>
</protein>
<evidence type="ECO:0000256" key="1">
    <source>
        <dbReference type="SAM" id="Phobius"/>
    </source>
</evidence>